<dbReference type="AlphaFoldDB" id="A0A438NG94"/>
<evidence type="ECO:0000313" key="10">
    <source>
        <dbReference type="Proteomes" id="UP000288859"/>
    </source>
</evidence>
<dbReference type="GO" id="GO:0016020">
    <property type="term" value="C:membrane"/>
    <property type="evidence" value="ECO:0007669"/>
    <property type="project" value="UniProtKB-SubCell"/>
</dbReference>
<feature type="transmembrane region" description="Helical" evidence="7">
    <location>
        <begin position="1007"/>
        <end position="1025"/>
    </location>
</feature>
<feature type="transmembrane region" description="Helical" evidence="7">
    <location>
        <begin position="196"/>
        <end position="217"/>
    </location>
</feature>
<dbReference type="Pfam" id="PF13641">
    <property type="entry name" value="Glyco_tranf_2_3"/>
    <property type="match status" value="1"/>
</dbReference>
<feature type="transmembrane region" description="Helical" evidence="7">
    <location>
        <begin position="915"/>
        <end position="937"/>
    </location>
</feature>
<sequence length="1135" mass="126775">MSVTDATQMQQGHDRVAVIDWQQWLDLEDGSVNGKQRRLRTASPDPHGDASSRRSWPLPSPTSPLAAPENAVLANEGRVIPIQRPRANSLAISSADSLEKVQLPDVRNVTVTPSPFADQTAYPRNEPQIATLIGERVVEEPDPELGRPRAPSRTSIKSLERLYKSKRQSSKRGKFGQIFFRYSMYLLFTLKYKRVLRGGCAILISIAFAYAIGTLLVRYEPDPAPVPPEEAQAYVERNSSTALIVPCYKSAEIIGRTLEAALQIFPPENIFVVANGNSPTPLDNTEEVCRPYGVNHIWVPVGSKIVAQFVGVYAAYKFQHVLMIDDDCALPAGFPIVADRIQPGKKKGLIKCVGYTIKAVGPNGTKGTIVQQLQDMEYKLSGMARKWQATWGSATFAHGAIALWERDFILKCFRHHPGFKISEDWFFGMVCRNMGGRIVMCSAVLVETEVPSGLFVGAGARGGFGEMTVYKQRFYRWNFFFVFRIWHNVKHILFSWNLGIYSIGDKVYTFQELLGTLFFLGGPILLPLAFIVEPRFAGIMTGAVIGMYFIIVNLFNEIILRQKREMVSRKVVIFCYIPYKFVLRIMNIFSVYYAVFTYPRYFAVRHLSIVEDQQVVELVIQSKGNEAGQSPEKQVARPDEMSRDKKVISERGASEAGPGEVLEFDREMEKRIVRKIDWHILPWVCVSYLINYLDRVNLGNARTLNNDTPEDNIVQQLDLRGIRYSTAVAVFFVPYVLMEFPSNILLKYFTPKVWIGRIMISWGIVTLCTAAVSTYSGLLVARFFLGLAEAGFYPGVIMYLCFWYKPNERATRMAIFAGSVAVAGAFSGLLATGISFMNGKANLSGWQWLFILEGIPAVLFGIAVWILMPNYPNDAKFLTEEERAFAVARMGPFAPNANDKHFDKDIAKKTIMEPLFWLFAVQYFLMTNSLNAFGYFAPTIVASLGFEGYVGQLLTVPPNVFGLIIIVSNCMHSDFTKERTRHVIAGLIFVGLGYLLLAVLTNWIGRYVAVFLIACTNAAVLPFLAHRTATVSGSTATALATGGIIALANCGGISAPFLFPGSDGPRYQMGNWTVFAFLFVSIFITIYLGWRLGTGSEYRDIKQVAGETLNSEELERRNSAITQEAQRVAASQTKV</sequence>
<dbReference type="InterPro" id="IPR029044">
    <property type="entry name" value="Nucleotide-diphossugar_trans"/>
</dbReference>
<evidence type="ECO:0000256" key="2">
    <source>
        <dbReference type="ARBA" id="ARBA00022448"/>
    </source>
</evidence>
<evidence type="ECO:0000256" key="4">
    <source>
        <dbReference type="ARBA" id="ARBA00022989"/>
    </source>
</evidence>
<dbReference type="FunFam" id="1.20.1250.20:FF:000018">
    <property type="entry name" value="MFS transporter permease"/>
    <property type="match status" value="1"/>
</dbReference>
<feature type="transmembrane region" description="Helical" evidence="7">
    <location>
        <begin position="513"/>
        <end position="532"/>
    </location>
</feature>
<keyword evidence="5 7" id="KW-0472">Membrane</keyword>
<organism evidence="9 10">
    <name type="scientific">Exophiala mesophila</name>
    <name type="common">Black yeast-like fungus</name>
    <dbReference type="NCBI Taxonomy" id="212818"/>
    <lineage>
        <taxon>Eukaryota</taxon>
        <taxon>Fungi</taxon>
        <taxon>Dikarya</taxon>
        <taxon>Ascomycota</taxon>
        <taxon>Pezizomycotina</taxon>
        <taxon>Eurotiomycetes</taxon>
        <taxon>Chaetothyriomycetidae</taxon>
        <taxon>Chaetothyriales</taxon>
        <taxon>Herpotrichiellaceae</taxon>
        <taxon>Exophiala</taxon>
    </lineage>
</organism>
<feature type="transmembrane region" description="Helical" evidence="7">
    <location>
        <begin position="1071"/>
        <end position="1090"/>
    </location>
</feature>
<feature type="transmembrane region" description="Helical" evidence="7">
    <location>
        <begin position="949"/>
        <end position="971"/>
    </location>
</feature>
<dbReference type="EMBL" id="NAJM01000003">
    <property type="protein sequence ID" value="RVX74744.1"/>
    <property type="molecule type" value="Genomic_DNA"/>
</dbReference>
<feature type="compositionally biased region" description="Low complexity" evidence="6">
    <location>
        <begin position="53"/>
        <end position="67"/>
    </location>
</feature>
<feature type="transmembrane region" description="Helical" evidence="7">
    <location>
        <begin position="848"/>
        <end position="868"/>
    </location>
</feature>
<dbReference type="PANTHER" id="PTHR43791">
    <property type="entry name" value="PERMEASE-RELATED"/>
    <property type="match status" value="1"/>
</dbReference>
<accession>A0A438NG94</accession>
<evidence type="ECO:0000256" key="5">
    <source>
        <dbReference type="ARBA" id="ARBA00023136"/>
    </source>
</evidence>
<name>A0A438NG94_EXOME</name>
<feature type="region of interest" description="Disordered" evidence="6">
    <location>
        <begin position="627"/>
        <end position="654"/>
    </location>
</feature>
<evidence type="ECO:0000256" key="6">
    <source>
        <dbReference type="SAM" id="MobiDB-lite"/>
    </source>
</evidence>
<dbReference type="OrthoDB" id="2590398at2759"/>
<comment type="caution">
    <text evidence="9">The sequence shown here is derived from an EMBL/GenBank/DDBJ whole genome shotgun (WGS) entry which is preliminary data.</text>
</comment>
<dbReference type="Pfam" id="PF07690">
    <property type="entry name" value="MFS_1"/>
    <property type="match status" value="1"/>
</dbReference>
<feature type="transmembrane region" description="Helical" evidence="7">
    <location>
        <begin position="571"/>
        <end position="595"/>
    </location>
</feature>
<dbReference type="SUPFAM" id="SSF53448">
    <property type="entry name" value="Nucleotide-diphospho-sugar transferases"/>
    <property type="match status" value="1"/>
</dbReference>
<dbReference type="VEuPathDB" id="FungiDB:PV10_01065"/>
<feature type="transmembrane region" description="Helical" evidence="7">
    <location>
        <begin position="983"/>
        <end position="1001"/>
    </location>
</feature>
<dbReference type="GO" id="GO:0022857">
    <property type="term" value="F:transmembrane transporter activity"/>
    <property type="evidence" value="ECO:0007669"/>
    <property type="project" value="InterPro"/>
</dbReference>
<dbReference type="InterPro" id="IPR011701">
    <property type="entry name" value="MFS"/>
</dbReference>
<dbReference type="Gene3D" id="1.20.1250.20">
    <property type="entry name" value="MFS general substrate transporter like domains"/>
    <property type="match status" value="1"/>
</dbReference>
<feature type="transmembrane region" description="Helical" evidence="7">
    <location>
        <begin position="538"/>
        <end position="559"/>
    </location>
</feature>
<comment type="subcellular location">
    <subcellularLocation>
        <location evidence="1">Membrane</location>
        <topology evidence="1">Multi-pass membrane protein</topology>
    </subcellularLocation>
</comment>
<dbReference type="PANTHER" id="PTHR43791:SF49">
    <property type="entry name" value="TRANSPORTER, PUTATIVE (AFU_ORTHOLOGUE AFUA_4G04250)-RELATED"/>
    <property type="match status" value="1"/>
</dbReference>
<feature type="compositionally biased region" description="Basic and acidic residues" evidence="6">
    <location>
        <begin position="634"/>
        <end position="653"/>
    </location>
</feature>
<keyword evidence="2" id="KW-0813">Transport</keyword>
<feature type="transmembrane region" description="Helical" evidence="7">
    <location>
        <begin position="814"/>
        <end position="836"/>
    </location>
</feature>
<evidence type="ECO:0000256" key="3">
    <source>
        <dbReference type="ARBA" id="ARBA00022692"/>
    </source>
</evidence>
<dbReference type="VEuPathDB" id="FungiDB:PV10_00631"/>
<feature type="transmembrane region" description="Helical" evidence="7">
    <location>
        <begin position="758"/>
        <end position="777"/>
    </location>
</feature>
<dbReference type="SUPFAM" id="SSF103473">
    <property type="entry name" value="MFS general substrate transporter"/>
    <property type="match status" value="1"/>
</dbReference>
<feature type="transmembrane region" description="Helical" evidence="7">
    <location>
        <begin position="724"/>
        <end position="746"/>
    </location>
</feature>
<evidence type="ECO:0000313" key="9">
    <source>
        <dbReference type="EMBL" id="RVX74744.1"/>
    </source>
</evidence>
<feature type="transmembrane region" description="Helical" evidence="7">
    <location>
        <begin position="1037"/>
        <end position="1059"/>
    </location>
</feature>
<keyword evidence="4 7" id="KW-1133">Transmembrane helix</keyword>
<keyword evidence="3 7" id="KW-0812">Transmembrane</keyword>
<gene>
    <name evidence="9" type="ORF">B0A52_01021</name>
</gene>
<dbReference type="InterPro" id="IPR020846">
    <property type="entry name" value="MFS_dom"/>
</dbReference>
<feature type="transmembrane region" description="Helical" evidence="7">
    <location>
        <begin position="783"/>
        <end position="802"/>
    </location>
</feature>
<protein>
    <recommendedName>
        <fullName evidence="8">Major facilitator superfamily (MFS) profile domain-containing protein</fullName>
    </recommendedName>
</protein>
<feature type="region of interest" description="Disordered" evidence="6">
    <location>
        <begin position="35"/>
        <end position="67"/>
    </location>
</feature>
<proteinExistence type="predicted"/>
<feature type="domain" description="Major facilitator superfamily (MFS) profile" evidence="8">
    <location>
        <begin position="680"/>
        <end position="1097"/>
    </location>
</feature>
<dbReference type="Gene3D" id="3.90.550.10">
    <property type="entry name" value="Spore Coat Polysaccharide Biosynthesis Protein SpsA, Chain A"/>
    <property type="match status" value="1"/>
</dbReference>
<dbReference type="PROSITE" id="PS50850">
    <property type="entry name" value="MFS"/>
    <property type="match status" value="1"/>
</dbReference>
<dbReference type="InterPro" id="IPR036259">
    <property type="entry name" value="MFS_trans_sf"/>
</dbReference>
<reference evidence="9 10" key="1">
    <citation type="submission" date="2017-03" db="EMBL/GenBank/DDBJ databases">
        <title>Genomes of endolithic fungi from Antarctica.</title>
        <authorList>
            <person name="Coleine C."/>
            <person name="Masonjones S."/>
            <person name="Stajich J.E."/>
        </authorList>
    </citation>
    <scope>NUCLEOTIDE SEQUENCE [LARGE SCALE GENOMIC DNA]</scope>
    <source>
        <strain evidence="9 10">CCFEE 6314</strain>
    </source>
</reference>
<evidence type="ECO:0000256" key="1">
    <source>
        <dbReference type="ARBA" id="ARBA00004141"/>
    </source>
</evidence>
<dbReference type="Proteomes" id="UP000288859">
    <property type="component" value="Unassembled WGS sequence"/>
</dbReference>
<evidence type="ECO:0000256" key="7">
    <source>
        <dbReference type="SAM" id="Phobius"/>
    </source>
</evidence>
<evidence type="ECO:0000259" key="8">
    <source>
        <dbReference type="PROSITE" id="PS50850"/>
    </source>
</evidence>